<evidence type="ECO:0000313" key="3">
    <source>
        <dbReference type="Proteomes" id="UP000295985"/>
    </source>
</evidence>
<dbReference type="OrthoDB" id="6424590at2"/>
<reference evidence="2 4" key="2">
    <citation type="submission" date="2018-11" db="EMBL/GenBank/DDBJ databases">
        <title>Genome sequences of Brenneria nigrifluens and Brenneria rubrifaciens.</title>
        <authorList>
            <person name="Poret-Peterson A.T."/>
            <person name="McClean A.E."/>
            <person name="Kluepfel D.A."/>
        </authorList>
    </citation>
    <scope>NUCLEOTIDE SEQUENCE [LARGE SCALE GENOMIC DNA]</scope>
    <source>
        <strain evidence="2 4">ATCC 13028</strain>
    </source>
</reference>
<dbReference type="Proteomes" id="UP000303847">
    <property type="component" value="Chromosome"/>
</dbReference>
<accession>A0A2U1UIJ9</accession>
<dbReference type="EMBL" id="CP034036">
    <property type="protein sequence ID" value="QCR04405.1"/>
    <property type="molecule type" value="Genomic_DNA"/>
</dbReference>
<name>A0A2U1UIJ9_9GAMM</name>
<evidence type="ECO:0000313" key="1">
    <source>
        <dbReference type="EMBL" id="PWC21414.1"/>
    </source>
</evidence>
<evidence type="ECO:0000313" key="4">
    <source>
        <dbReference type="Proteomes" id="UP000303847"/>
    </source>
</evidence>
<organism evidence="1 3">
    <name type="scientific">Brenneria nigrifluens DSM 30175 = ATCC 13028</name>
    <dbReference type="NCBI Taxonomy" id="1121120"/>
    <lineage>
        <taxon>Bacteria</taxon>
        <taxon>Pseudomonadati</taxon>
        <taxon>Pseudomonadota</taxon>
        <taxon>Gammaproteobacteria</taxon>
        <taxon>Enterobacterales</taxon>
        <taxon>Pectobacteriaceae</taxon>
        <taxon>Brenneria</taxon>
    </lineage>
</organism>
<evidence type="ECO:0000313" key="2">
    <source>
        <dbReference type="EMBL" id="QCR04405.1"/>
    </source>
</evidence>
<reference evidence="1 3" key="1">
    <citation type="submission" date="2018-04" db="EMBL/GenBank/DDBJ databases">
        <title>Brenneria corticis sp.nov.</title>
        <authorList>
            <person name="Li Y."/>
        </authorList>
    </citation>
    <scope>NUCLEOTIDE SEQUENCE [LARGE SCALE GENOMIC DNA]</scope>
    <source>
        <strain evidence="1 3">LMG 2694</strain>
    </source>
</reference>
<dbReference type="AlphaFoldDB" id="A0A2U1UIJ9"/>
<sequence>MSEPEEVVDNQHDFLAAMETAPTACWSVQSGITLWYTVVSRREPALVLTLAPARHYPGMLRQILQRRFLEADELSACDLSLDEQQNLRLHRSLPASMEPIAEIEELWRLAGLPPR</sequence>
<protein>
    <submittedName>
        <fullName evidence="1">Type III secretion protein</fullName>
    </submittedName>
</protein>
<gene>
    <name evidence="1" type="ORF">DDT54_18925</name>
    <name evidence="2" type="ORF">EH206_09585</name>
</gene>
<dbReference type="Proteomes" id="UP000295985">
    <property type="component" value="Unassembled WGS sequence"/>
</dbReference>
<dbReference type="RefSeq" id="WP_009112570.1">
    <property type="nucleotide sequence ID" value="NZ_CP034036.1"/>
</dbReference>
<keyword evidence="4" id="KW-1185">Reference proteome</keyword>
<dbReference type="EMBL" id="QDKK01000038">
    <property type="protein sequence ID" value="PWC21414.1"/>
    <property type="molecule type" value="Genomic_DNA"/>
</dbReference>
<proteinExistence type="predicted"/>